<accession>A0A5B8VYZ6</accession>
<dbReference type="KEGG" id="mgk:FSB76_13285"/>
<dbReference type="InterPro" id="IPR035901">
    <property type="entry name" value="GIY-YIG_endonuc_sf"/>
</dbReference>
<evidence type="ECO:0000256" key="1">
    <source>
        <dbReference type="ARBA" id="ARBA00007435"/>
    </source>
</evidence>
<evidence type="ECO:0000313" key="3">
    <source>
        <dbReference type="EMBL" id="QEC76870.1"/>
    </source>
</evidence>
<sequence length="102" mass="12379">MWNHNYYIYITTNPAKTVLYIGVTNDLCVRLLQHRENKGTKKSFTGQFYCYNLVYYEHFTHIEHAIEREKEIKKWRREKKDALIATTNPNWTFLNKEVCDDD</sequence>
<keyword evidence="4" id="KW-1185">Reference proteome</keyword>
<dbReference type="InterPro" id="IPR050190">
    <property type="entry name" value="UPF0213_domain"/>
</dbReference>
<gene>
    <name evidence="3" type="ORF">FSB76_13285</name>
</gene>
<dbReference type="Gene3D" id="3.40.1440.10">
    <property type="entry name" value="GIY-YIG endonuclease"/>
    <property type="match status" value="1"/>
</dbReference>
<organism evidence="3 4">
    <name type="scientific">Mucilaginibacter ginsenosidivorax</name>
    <dbReference type="NCBI Taxonomy" id="862126"/>
    <lineage>
        <taxon>Bacteria</taxon>
        <taxon>Pseudomonadati</taxon>
        <taxon>Bacteroidota</taxon>
        <taxon>Sphingobacteriia</taxon>
        <taxon>Sphingobacteriales</taxon>
        <taxon>Sphingobacteriaceae</taxon>
        <taxon>Mucilaginibacter</taxon>
    </lineage>
</organism>
<dbReference type="InterPro" id="IPR000305">
    <property type="entry name" value="GIY-YIG_endonuc"/>
</dbReference>
<evidence type="ECO:0000259" key="2">
    <source>
        <dbReference type="PROSITE" id="PS50164"/>
    </source>
</evidence>
<dbReference type="RefSeq" id="WP_147054052.1">
    <property type="nucleotide sequence ID" value="NZ_CP042437.1"/>
</dbReference>
<dbReference type="AlphaFoldDB" id="A0A5B8VYZ6"/>
<protein>
    <submittedName>
        <fullName evidence="3">GIY-YIG nuclease family protein</fullName>
    </submittedName>
</protein>
<dbReference type="EMBL" id="CP042437">
    <property type="protein sequence ID" value="QEC76870.1"/>
    <property type="molecule type" value="Genomic_DNA"/>
</dbReference>
<evidence type="ECO:0000313" key="4">
    <source>
        <dbReference type="Proteomes" id="UP000321362"/>
    </source>
</evidence>
<dbReference type="CDD" id="cd10448">
    <property type="entry name" value="GIY-YIG_unchar_3"/>
    <property type="match status" value="1"/>
</dbReference>
<comment type="similarity">
    <text evidence="1">Belongs to the UPF0213 family.</text>
</comment>
<dbReference type="SUPFAM" id="SSF82771">
    <property type="entry name" value="GIY-YIG endonuclease"/>
    <property type="match status" value="1"/>
</dbReference>
<dbReference type="PANTHER" id="PTHR34477">
    <property type="entry name" value="UPF0213 PROTEIN YHBQ"/>
    <property type="match status" value="1"/>
</dbReference>
<dbReference type="Pfam" id="PF01541">
    <property type="entry name" value="GIY-YIG"/>
    <property type="match status" value="1"/>
</dbReference>
<reference evidence="3 4" key="1">
    <citation type="journal article" date="2013" name="J. Microbiol.">
        <title>Mucilaginibacter ginsenosidivorax sp. nov., with ginsenoside converting activity isolated from sediment.</title>
        <authorList>
            <person name="Kim J.K."/>
            <person name="Choi T.E."/>
            <person name="Liu Q.M."/>
            <person name="Park H.Y."/>
            <person name="Yi T.H."/>
            <person name="Yoon M.H."/>
            <person name="Kim S.C."/>
            <person name="Im W.T."/>
        </authorList>
    </citation>
    <scope>NUCLEOTIDE SEQUENCE [LARGE SCALE GENOMIC DNA]</scope>
    <source>
        <strain evidence="3 4">KHI28</strain>
    </source>
</reference>
<feature type="domain" description="GIY-YIG" evidence="2">
    <location>
        <begin position="4"/>
        <end position="82"/>
    </location>
</feature>
<dbReference type="Proteomes" id="UP000321362">
    <property type="component" value="Chromosome"/>
</dbReference>
<dbReference type="PANTHER" id="PTHR34477:SF5">
    <property type="entry name" value="BSL5627 PROTEIN"/>
    <property type="match status" value="1"/>
</dbReference>
<dbReference type="PROSITE" id="PS50164">
    <property type="entry name" value="GIY_YIG"/>
    <property type="match status" value="1"/>
</dbReference>
<dbReference type="OrthoDB" id="1495241at2"/>
<name>A0A5B8VYZ6_9SPHI</name>
<proteinExistence type="inferred from homology"/>